<feature type="region of interest" description="Disordered" evidence="1">
    <location>
        <begin position="56"/>
        <end position="82"/>
    </location>
</feature>
<comment type="caution">
    <text evidence="2">The sequence shown here is derived from an EMBL/GenBank/DDBJ whole genome shotgun (WGS) entry which is preliminary data.</text>
</comment>
<organism evidence="2 3">
    <name type="scientific">Marchantia polymorpha subsp. ruderalis</name>
    <dbReference type="NCBI Taxonomy" id="1480154"/>
    <lineage>
        <taxon>Eukaryota</taxon>
        <taxon>Viridiplantae</taxon>
        <taxon>Streptophyta</taxon>
        <taxon>Embryophyta</taxon>
        <taxon>Marchantiophyta</taxon>
        <taxon>Marchantiopsida</taxon>
        <taxon>Marchantiidae</taxon>
        <taxon>Marchantiales</taxon>
        <taxon>Marchantiaceae</taxon>
        <taxon>Marchantia</taxon>
    </lineage>
</organism>
<evidence type="ECO:0000313" key="3">
    <source>
        <dbReference type="Proteomes" id="UP000077202"/>
    </source>
</evidence>
<evidence type="ECO:0000313" key="2">
    <source>
        <dbReference type="EMBL" id="OAE25299.1"/>
    </source>
</evidence>
<gene>
    <name evidence="2" type="ORF">AXG93_4620s1130</name>
</gene>
<dbReference type="EMBL" id="LVLJ01002341">
    <property type="protein sequence ID" value="OAE25299.1"/>
    <property type="molecule type" value="Genomic_DNA"/>
</dbReference>
<proteinExistence type="predicted"/>
<dbReference type="Proteomes" id="UP000077202">
    <property type="component" value="Unassembled WGS sequence"/>
</dbReference>
<keyword evidence="3" id="KW-1185">Reference proteome</keyword>
<name>A0A176VWW0_MARPO</name>
<protein>
    <submittedName>
        <fullName evidence="2">Uncharacterized protein</fullName>
    </submittedName>
</protein>
<feature type="compositionally biased region" description="Basic and acidic residues" evidence="1">
    <location>
        <begin position="61"/>
        <end position="82"/>
    </location>
</feature>
<dbReference type="AlphaFoldDB" id="A0A176VWW0"/>
<evidence type="ECO:0000256" key="1">
    <source>
        <dbReference type="SAM" id="MobiDB-lite"/>
    </source>
</evidence>
<sequence>MTILSLTVRVSREMELLTAAEKKRFTLQTHAVDEDETLSANEVNTDQEDTQLALASIPEEDASKEAKEKEADTEVETPKRNPEPLAKTIVYIQSEKKSLEKLAVLSDTEEDFTSLEELADPVVEGVERTATEQLLSLPMMST</sequence>
<reference evidence="2" key="1">
    <citation type="submission" date="2016-03" db="EMBL/GenBank/DDBJ databases">
        <title>Mechanisms controlling the formation of the plant cell surface in tip-growing cells are functionally conserved among land plants.</title>
        <authorList>
            <person name="Honkanen S."/>
            <person name="Jones V.A."/>
            <person name="Morieri G."/>
            <person name="Champion C."/>
            <person name="Hetherington A.J."/>
            <person name="Kelly S."/>
            <person name="Saint-Marcoux D."/>
            <person name="Proust H."/>
            <person name="Prescott H."/>
            <person name="Dolan L."/>
        </authorList>
    </citation>
    <scope>NUCLEOTIDE SEQUENCE [LARGE SCALE GENOMIC DNA]</scope>
    <source>
        <tissue evidence="2">Whole gametophyte</tissue>
    </source>
</reference>
<accession>A0A176VWW0</accession>